<gene>
    <name evidence="1" type="ORF">TrVE_jg9931</name>
</gene>
<dbReference type="AlphaFoldDB" id="A0A9W7BW71"/>
<dbReference type="EMBL" id="BRXX01000160">
    <property type="protein sequence ID" value="GMH94779.1"/>
    <property type="molecule type" value="Genomic_DNA"/>
</dbReference>
<comment type="caution">
    <text evidence="1">The sequence shown here is derived from an EMBL/GenBank/DDBJ whole genome shotgun (WGS) entry which is preliminary data.</text>
</comment>
<evidence type="ECO:0000313" key="1">
    <source>
        <dbReference type="EMBL" id="GMH94779.1"/>
    </source>
</evidence>
<accession>A0A9W7BW71</accession>
<reference evidence="2" key="1">
    <citation type="journal article" date="2023" name="Commun. Biol.">
        <title>Genome analysis of Parmales, the sister group of diatoms, reveals the evolutionary specialization of diatoms from phago-mixotrophs to photoautotrophs.</title>
        <authorList>
            <person name="Ban H."/>
            <person name="Sato S."/>
            <person name="Yoshikawa S."/>
            <person name="Yamada K."/>
            <person name="Nakamura Y."/>
            <person name="Ichinomiya M."/>
            <person name="Sato N."/>
            <person name="Blanc-Mathieu R."/>
            <person name="Endo H."/>
            <person name="Kuwata A."/>
            <person name="Ogata H."/>
        </authorList>
    </citation>
    <scope>NUCLEOTIDE SEQUENCE [LARGE SCALE GENOMIC DNA]</scope>
    <source>
        <strain evidence="2">NIES 3699</strain>
    </source>
</reference>
<proteinExistence type="predicted"/>
<name>A0A9W7BW71_9STRA</name>
<sequence length="160" mass="17038">MDLSKMQPSCSVSSSILLMSAISSDSASTASTHLNSMANLCAQDDSYRMEALKALEENLADTNGFVSGWEGKVAADFVALIIAVSGPRVSASDIMDVLNGKGSPALLLMNVALNNKLYEEIRGQSVFLLAELGIPSTYLIQNATLTSPRKSSNKTKNYRA</sequence>
<dbReference type="Proteomes" id="UP001165160">
    <property type="component" value="Unassembled WGS sequence"/>
</dbReference>
<keyword evidence="2" id="KW-1185">Reference proteome</keyword>
<organism evidence="1 2">
    <name type="scientific">Triparma verrucosa</name>
    <dbReference type="NCBI Taxonomy" id="1606542"/>
    <lineage>
        <taxon>Eukaryota</taxon>
        <taxon>Sar</taxon>
        <taxon>Stramenopiles</taxon>
        <taxon>Ochrophyta</taxon>
        <taxon>Bolidophyceae</taxon>
        <taxon>Parmales</taxon>
        <taxon>Triparmaceae</taxon>
        <taxon>Triparma</taxon>
    </lineage>
</organism>
<protein>
    <submittedName>
        <fullName evidence="1">Uncharacterized protein</fullName>
    </submittedName>
</protein>
<evidence type="ECO:0000313" key="2">
    <source>
        <dbReference type="Proteomes" id="UP001165160"/>
    </source>
</evidence>